<dbReference type="Proteomes" id="UP000320390">
    <property type="component" value="Chromosome"/>
</dbReference>
<organism evidence="2 3">
    <name type="scientific">Saltatorellus ferox</name>
    <dbReference type="NCBI Taxonomy" id="2528018"/>
    <lineage>
        <taxon>Bacteria</taxon>
        <taxon>Pseudomonadati</taxon>
        <taxon>Planctomycetota</taxon>
        <taxon>Planctomycetia</taxon>
        <taxon>Planctomycetia incertae sedis</taxon>
        <taxon>Saltatorellus</taxon>
    </lineage>
</organism>
<protein>
    <submittedName>
        <fullName evidence="2">FG-GAP repeat protein</fullName>
    </submittedName>
</protein>
<evidence type="ECO:0000313" key="3">
    <source>
        <dbReference type="Proteomes" id="UP000320390"/>
    </source>
</evidence>
<proteinExistence type="predicted"/>
<dbReference type="Gene3D" id="2.130.10.130">
    <property type="entry name" value="Integrin alpha, N-terminal"/>
    <property type="match status" value="1"/>
</dbReference>
<keyword evidence="1" id="KW-0732">Signal</keyword>
<reference evidence="2 3" key="1">
    <citation type="submission" date="2019-02" db="EMBL/GenBank/DDBJ databases">
        <title>Deep-cultivation of Planctomycetes and their phenomic and genomic characterization uncovers novel biology.</title>
        <authorList>
            <person name="Wiegand S."/>
            <person name="Jogler M."/>
            <person name="Boedeker C."/>
            <person name="Pinto D."/>
            <person name="Vollmers J."/>
            <person name="Rivas-Marin E."/>
            <person name="Kohn T."/>
            <person name="Peeters S.H."/>
            <person name="Heuer A."/>
            <person name="Rast P."/>
            <person name="Oberbeckmann S."/>
            <person name="Bunk B."/>
            <person name="Jeske O."/>
            <person name="Meyerdierks A."/>
            <person name="Storesund J.E."/>
            <person name="Kallscheuer N."/>
            <person name="Luecker S."/>
            <person name="Lage O.M."/>
            <person name="Pohl T."/>
            <person name="Merkel B.J."/>
            <person name="Hornburger P."/>
            <person name="Mueller R.-W."/>
            <person name="Bruemmer F."/>
            <person name="Labrenz M."/>
            <person name="Spormann A.M."/>
            <person name="Op den Camp H."/>
            <person name="Overmann J."/>
            <person name="Amann R."/>
            <person name="Jetten M.S.M."/>
            <person name="Mascher T."/>
            <person name="Medema M.H."/>
            <person name="Devos D.P."/>
            <person name="Kaster A.-K."/>
            <person name="Ovreas L."/>
            <person name="Rohde M."/>
            <person name="Galperin M.Y."/>
            <person name="Jogler C."/>
        </authorList>
    </citation>
    <scope>NUCLEOTIDE SEQUENCE [LARGE SCALE GENOMIC DNA]</scope>
    <source>
        <strain evidence="2 3">Poly30</strain>
    </source>
</reference>
<accession>A0A518EX15</accession>
<dbReference type="AlphaFoldDB" id="A0A518EX15"/>
<keyword evidence="3" id="KW-1185">Reference proteome</keyword>
<sequence precursor="true">MEIPMNAPFLPLLALTTLGVLSASPAPAFCQVSSQLQPPARPTPSALLQRLHYTVDAFGYDDPHPPGYHPLGEDTVGLLQRSEIFIAQPDRGPGDSVADLLDDAGTSYAIRATETDFVLATGRIRATTAGNVDSDVEDELIVLMQDPALDRFHLQVFDSPAPTATAIMTVEIVRPFGEDCVDGRLSVGDVDGDGRDEILVTGRPQLLGIPEYAGWLRVYDDVEDGGGLLFETAYGFRNTDVTAVAADIDGDGVDEVAMFGENSHYGDLWILPFDDAAAAAPFAQLGDWFRAEAFGITEIQGRLTAGDYDGNGVEELAVVSMVANPSGGGRRLTMGIRGVFLNGAGQLETVSLHSSDRGQHSLGGAFELHRSWDAVTRSDGPGSLDTIVTVAVLGSGAFRPDTHRWNSATASWSTTPSGNVFFASGPLRIKLEAGDVDADGADEVVVGSQFAIGGEGILRARILDWSQGAVSTTELPERISLNQRVYPPSLAVGDFDGDGLIIRSTGIEQITLADPIPLVLLTAPPTRGGIDQDYDSCETSYQNSTSQEVSLGVTTSAAFSFYTGVTTGPLSDFASAEVKQTLEQVLTKNDVSTSSTTVFRTNTAGHAEDVMVFQGTLFHGYEYEVVSASDPDDVGKRMVLSIPVGTREYQWSADLYNQVVGPALAIPTDLRPHTVGDPASYRSLVELDAHRQPFVGWRDHSVVTVPQSGSTRLGFALTERQTTEEERSLSIGIDADFSVGFASFGSSASVTGGSMYSVSVEETAEYSGTLGAIGDPSDYFRWQYEAGLCMYHYGMDATSGQAQPGVTPFQVVTYWVNAFGSGY</sequence>
<evidence type="ECO:0000313" key="2">
    <source>
        <dbReference type="EMBL" id="QDV08625.1"/>
    </source>
</evidence>
<name>A0A518EX15_9BACT</name>
<dbReference type="SUPFAM" id="SSF69318">
    <property type="entry name" value="Integrin alpha N-terminal domain"/>
    <property type="match status" value="2"/>
</dbReference>
<dbReference type="InterPro" id="IPR028994">
    <property type="entry name" value="Integrin_alpha_N"/>
</dbReference>
<evidence type="ECO:0000256" key="1">
    <source>
        <dbReference type="SAM" id="SignalP"/>
    </source>
</evidence>
<gene>
    <name evidence="2" type="ORF">Poly30_41780</name>
</gene>
<dbReference type="EMBL" id="CP036434">
    <property type="protein sequence ID" value="QDV08625.1"/>
    <property type="molecule type" value="Genomic_DNA"/>
</dbReference>
<feature type="signal peptide" evidence="1">
    <location>
        <begin position="1"/>
        <end position="28"/>
    </location>
</feature>
<feature type="chain" id="PRO_5022069224" evidence="1">
    <location>
        <begin position="29"/>
        <end position="823"/>
    </location>
</feature>